<dbReference type="RefSeq" id="WP_290310441.1">
    <property type="nucleotide sequence ID" value="NZ_JAUFQC010000001.1"/>
</dbReference>
<name>A0ABT8BMR4_9VIBR</name>
<protein>
    <recommendedName>
        <fullName evidence="3">Capsule assembly Wzi family protein</fullName>
    </recommendedName>
</protein>
<evidence type="ECO:0008006" key="3">
    <source>
        <dbReference type="Google" id="ProtNLM"/>
    </source>
</evidence>
<keyword evidence="2" id="KW-1185">Reference proteome</keyword>
<dbReference type="Proteomes" id="UP001238540">
    <property type="component" value="Unassembled WGS sequence"/>
</dbReference>
<comment type="caution">
    <text evidence="1">The sequence shown here is derived from an EMBL/GenBank/DDBJ whole genome shotgun (WGS) entry which is preliminary data.</text>
</comment>
<evidence type="ECO:0000313" key="1">
    <source>
        <dbReference type="EMBL" id="MDN3608432.1"/>
    </source>
</evidence>
<reference evidence="2" key="1">
    <citation type="journal article" date="2019" name="Int. J. Syst. Evol. Microbiol.">
        <title>The Global Catalogue of Microorganisms (GCM) 10K type strain sequencing project: providing services to taxonomists for standard genome sequencing and annotation.</title>
        <authorList>
            <consortium name="The Broad Institute Genomics Platform"/>
            <consortium name="The Broad Institute Genome Sequencing Center for Infectious Disease"/>
            <person name="Wu L."/>
            <person name="Ma J."/>
        </authorList>
    </citation>
    <scope>NUCLEOTIDE SEQUENCE [LARGE SCALE GENOMIC DNA]</scope>
    <source>
        <strain evidence="2">CECT 7398</strain>
    </source>
</reference>
<proteinExistence type="predicted"/>
<evidence type="ECO:0000313" key="2">
    <source>
        <dbReference type="Proteomes" id="UP001238540"/>
    </source>
</evidence>
<organism evidence="1 2">
    <name type="scientific">Vibrio ostreicida</name>
    <dbReference type="NCBI Taxonomy" id="526588"/>
    <lineage>
        <taxon>Bacteria</taxon>
        <taxon>Pseudomonadati</taxon>
        <taxon>Pseudomonadota</taxon>
        <taxon>Gammaproteobacteria</taxon>
        <taxon>Vibrionales</taxon>
        <taxon>Vibrionaceae</taxon>
        <taxon>Vibrio</taxon>
    </lineage>
</organism>
<sequence>MRPLFSPREVALSVIGAVIVFCHTPSYASPWIEANDSFLRSSMLALSDGGLLSGPTSTFPLRWSLVTEQAGKSDAGKLKNELAYFNYSLQSAKLNRGNRRFAVKGGGEESQNNWFSDVSRDEWAVEASYEHLSNSFAFRWNGRYQDRNNDQEFSFKESYLAFNAGKALVDISSLPKWWGHGWNHNLILSTSGEDLDVGLSWMGDTRVIGVWNVNINITQLDDLDYDYRTSFRYVSQLSSWLEFGLSNHYWFEANKSRAESSQSQAAVDARASLPQYLDIQHSVYTELASAQKQAGLGAYMIGWSGHRPIGGSSLRIAIEYQSIDADERYKIRESTLDNYLQSSYLLNKSWTISGYFQLKNDHKISIVVATQESLDAERKKQNKYQLSYQLPMLKGQVKLMADVTDDNNESETYLWSQYEFRF</sequence>
<dbReference type="Pfam" id="PF14052">
    <property type="entry name" value="Caps_assemb_Wzi"/>
    <property type="match status" value="1"/>
</dbReference>
<gene>
    <name evidence="1" type="ORF">QWZ16_01400</name>
</gene>
<dbReference type="Gene3D" id="2.40.160.130">
    <property type="entry name" value="Capsule assembly protein Wzi"/>
    <property type="match status" value="1"/>
</dbReference>
<accession>A0ABT8BMR4</accession>
<dbReference type="InterPro" id="IPR038636">
    <property type="entry name" value="Wzi_sf"/>
</dbReference>
<dbReference type="EMBL" id="JAUFQC010000001">
    <property type="protein sequence ID" value="MDN3608432.1"/>
    <property type="molecule type" value="Genomic_DNA"/>
</dbReference>
<dbReference type="InterPro" id="IPR026950">
    <property type="entry name" value="Caps_assemb_Wzi"/>
</dbReference>